<name>A0A1W6MNL9_9FLAO</name>
<dbReference type="EMBL" id="CP019344">
    <property type="protein sequence ID" value="ARN79152.1"/>
    <property type="molecule type" value="Genomic_DNA"/>
</dbReference>
<evidence type="ECO:0000313" key="3">
    <source>
        <dbReference type="Proteomes" id="UP000193431"/>
    </source>
</evidence>
<dbReference type="InterPro" id="IPR022134">
    <property type="entry name" value="DUF3667"/>
</dbReference>
<keyword evidence="1" id="KW-0472">Membrane</keyword>
<reference evidence="2 3" key="1">
    <citation type="submission" date="2016-11" db="EMBL/GenBank/DDBJ databases">
        <title>Trade-off between light-utilization and light-protection in marine flavobacteria.</title>
        <authorList>
            <person name="Kumagai Y."/>
        </authorList>
    </citation>
    <scope>NUCLEOTIDE SEQUENCE [LARGE SCALE GENOMIC DNA]</scope>
    <source>
        <strain evidence="2 3">JCM 13191</strain>
    </source>
</reference>
<keyword evidence="3" id="KW-1185">Reference proteome</keyword>
<accession>A0A1W6MNL9</accession>
<protein>
    <recommendedName>
        <fullName evidence="4">DUF3667 domain-containing protein</fullName>
    </recommendedName>
</protein>
<dbReference type="Proteomes" id="UP000193431">
    <property type="component" value="Chromosome"/>
</dbReference>
<dbReference type="AlphaFoldDB" id="A0A1W6MNL9"/>
<gene>
    <name evidence="2" type="ORF">BST97_14815</name>
</gene>
<feature type="transmembrane region" description="Helical" evidence="1">
    <location>
        <begin position="171"/>
        <end position="194"/>
    </location>
</feature>
<feature type="transmembrane region" description="Helical" evidence="1">
    <location>
        <begin position="139"/>
        <end position="159"/>
    </location>
</feature>
<keyword evidence="1" id="KW-0812">Transmembrane</keyword>
<feature type="transmembrane region" description="Helical" evidence="1">
    <location>
        <begin position="231"/>
        <end position="264"/>
    </location>
</feature>
<dbReference type="STRING" id="331648.BST97_14815"/>
<evidence type="ECO:0000256" key="1">
    <source>
        <dbReference type="SAM" id="Phobius"/>
    </source>
</evidence>
<organism evidence="2 3">
    <name type="scientific">Nonlabens spongiae</name>
    <dbReference type="NCBI Taxonomy" id="331648"/>
    <lineage>
        <taxon>Bacteria</taxon>
        <taxon>Pseudomonadati</taxon>
        <taxon>Bacteroidota</taxon>
        <taxon>Flavobacteriia</taxon>
        <taxon>Flavobacteriales</taxon>
        <taxon>Flavobacteriaceae</taxon>
        <taxon>Nonlabens</taxon>
    </lineage>
</organism>
<dbReference type="Pfam" id="PF12412">
    <property type="entry name" value="DUF3667"/>
    <property type="match status" value="1"/>
</dbReference>
<proteinExistence type="predicted"/>
<feature type="transmembrane region" description="Helical" evidence="1">
    <location>
        <begin position="80"/>
        <end position="98"/>
    </location>
</feature>
<evidence type="ECO:0000313" key="2">
    <source>
        <dbReference type="EMBL" id="ARN79152.1"/>
    </source>
</evidence>
<keyword evidence="1" id="KW-1133">Transmembrane helix</keyword>
<sequence length="281" mass="32692">MERECKNCGQVLYAQHDFCFRCGAKWIEKRITMKNVAHDFSDMYLGLDTKFVHTFFDLFRKPEMVINGYIHGRRTYYMDAIRYTLLAIFVSGINVFVMKNSGALDSLMNDLYSGEIYREIYSEKQLEFQKSFQSKFMDYQGFFILLTIPLLALAARITFWGKKYYNYTEQVVFYLYTYAHMTIATTPITIFLLYVNVELFLWWSTLVFPAQLLFNALCYKRCFNLSLGATVLKTLVGLMVFTILLVLIALITLLVIALVTIIAIKYFNVDPEVVKQSFGAG</sequence>
<evidence type="ECO:0008006" key="4">
    <source>
        <dbReference type="Google" id="ProtNLM"/>
    </source>
</evidence>
<dbReference type="OrthoDB" id="1143019at2"/>
<feature type="transmembrane region" description="Helical" evidence="1">
    <location>
        <begin position="200"/>
        <end position="219"/>
    </location>
</feature>